<keyword evidence="2" id="KW-1185">Reference proteome</keyword>
<name>A0A0L0V8D2_9BASI</name>
<proteinExistence type="predicted"/>
<protein>
    <submittedName>
        <fullName evidence="1">Uncharacterized protein</fullName>
    </submittedName>
</protein>
<sequence length="118" mass="12774">MAITGRERAEGAELVVLETKNIVPVAGETGSADCRSVARSAITMSKLSLTMDLSPINLPSVQWSSLNTNLQQFQDQLQSIIAVTAKSHFTHQSAQMRSLHNGAFLFDHPPRSALVDNA</sequence>
<reference evidence="2" key="1">
    <citation type="submission" date="2014-03" db="EMBL/GenBank/DDBJ databases">
        <title>The Genome Sequence of Puccinia striiformis f. sp. tritici PST-78.</title>
        <authorList>
            <consortium name="The Broad Institute Genome Sequencing Platform"/>
            <person name="Cuomo C."/>
            <person name="Hulbert S."/>
            <person name="Chen X."/>
            <person name="Walker B."/>
            <person name="Young S.K."/>
            <person name="Zeng Q."/>
            <person name="Gargeya S."/>
            <person name="Fitzgerald M."/>
            <person name="Haas B."/>
            <person name="Abouelleil A."/>
            <person name="Alvarado L."/>
            <person name="Arachchi H.M."/>
            <person name="Berlin A.M."/>
            <person name="Chapman S.B."/>
            <person name="Goldberg J."/>
            <person name="Griggs A."/>
            <person name="Gujja S."/>
            <person name="Hansen M."/>
            <person name="Howarth C."/>
            <person name="Imamovic A."/>
            <person name="Larimer J."/>
            <person name="McCowan C."/>
            <person name="Montmayeur A."/>
            <person name="Murphy C."/>
            <person name="Neiman D."/>
            <person name="Pearson M."/>
            <person name="Priest M."/>
            <person name="Roberts A."/>
            <person name="Saif S."/>
            <person name="Shea T."/>
            <person name="Sisk P."/>
            <person name="Sykes S."/>
            <person name="Wortman J."/>
            <person name="Nusbaum C."/>
            <person name="Birren B."/>
        </authorList>
    </citation>
    <scope>NUCLEOTIDE SEQUENCE [LARGE SCALE GENOMIC DNA]</scope>
    <source>
        <strain evidence="2">race PST-78</strain>
    </source>
</reference>
<gene>
    <name evidence="1" type="ORF">PSTG_11143</name>
</gene>
<evidence type="ECO:0000313" key="1">
    <source>
        <dbReference type="EMBL" id="KNE95538.1"/>
    </source>
</evidence>
<comment type="caution">
    <text evidence="1">The sequence shown here is derived from an EMBL/GenBank/DDBJ whole genome shotgun (WGS) entry which is preliminary data.</text>
</comment>
<organism evidence="1 2">
    <name type="scientific">Puccinia striiformis f. sp. tritici PST-78</name>
    <dbReference type="NCBI Taxonomy" id="1165861"/>
    <lineage>
        <taxon>Eukaryota</taxon>
        <taxon>Fungi</taxon>
        <taxon>Dikarya</taxon>
        <taxon>Basidiomycota</taxon>
        <taxon>Pucciniomycotina</taxon>
        <taxon>Pucciniomycetes</taxon>
        <taxon>Pucciniales</taxon>
        <taxon>Pucciniaceae</taxon>
        <taxon>Puccinia</taxon>
    </lineage>
</organism>
<accession>A0A0L0V8D2</accession>
<dbReference type="EMBL" id="AJIL01000095">
    <property type="protein sequence ID" value="KNE95538.1"/>
    <property type="molecule type" value="Genomic_DNA"/>
</dbReference>
<dbReference type="AlphaFoldDB" id="A0A0L0V8D2"/>
<evidence type="ECO:0000313" key="2">
    <source>
        <dbReference type="Proteomes" id="UP000054564"/>
    </source>
</evidence>
<dbReference type="Proteomes" id="UP000054564">
    <property type="component" value="Unassembled WGS sequence"/>
</dbReference>